<dbReference type="EMBL" id="BDDD01000391">
    <property type="protein sequence ID" value="GAV65240.1"/>
    <property type="molecule type" value="Genomic_DNA"/>
</dbReference>
<accession>A0A1Q3BB60</accession>
<dbReference type="InParanoid" id="A0A1Q3BB60"/>
<evidence type="ECO:0000259" key="2">
    <source>
        <dbReference type="Pfam" id="PF20167"/>
    </source>
</evidence>
<dbReference type="Proteomes" id="UP000187406">
    <property type="component" value="Unassembled WGS sequence"/>
</dbReference>
<feature type="region of interest" description="Disordered" evidence="1">
    <location>
        <begin position="261"/>
        <end position="307"/>
    </location>
</feature>
<feature type="compositionally biased region" description="Acidic residues" evidence="1">
    <location>
        <begin position="297"/>
        <end position="307"/>
    </location>
</feature>
<proteinExistence type="predicted"/>
<dbReference type="AlphaFoldDB" id="A0A1Q3BB60"/>
<gene>
    <name evidence="3" type="ORF">CFOL_v3_08755</name>
</gene>
<reference evidence="4" key="1">
    <citation type="submission" date="2016-04" db="EMBL/GenBank/DDBJ databases">
        <title>Cephalotus genome sequencing.</title>
        <authorList>
            <person name="Fukushima K."/>
            <person name="Hasebe M."/>
            <person name="Fang X."/>
        </authorList>
    </citation>
    <scope>NUCLEOTIDE SEQUENCE [LARGE SCALE GENOMIC DNA]</scope>
    <source>
        <strain evidence="4">cv. St1</strain>
    </source>
</reference>
<dbReference type="InterPro" id="IPR046796">
    <property type="entry name" value="Transposase_32_dom"/>
</dbReference>
<sequence>MKEFYVNIRTSSSGNMCTKVKYTEIEFNYTTLATILEIPYEGARGWNQRNWIINKDFNKEECVRLLFGENAHVMQLMYSRNLSLHHRFLHRAVSTHMLPKTGGFDEVTHMEAFTIFHIIMGPKINVPMLIINHMHAMHSRENARLPYSNIITKIVMHFGVDLSGEMHHALQSVDKLGKGTLGRMGFKKHKRLGTWIPREEDLNRVIEEEGEEVQGQEPREPQVEQTLNVNFPRTQFEELMEAIKGIKVDVQTIKRRQKRIKRRLTEKGMDGNEGLITSSSSQDDDANQRDDGATNDLEGDMDDPMGN</sequence>
<comment type="caution">
    <text evidence="3">The sequence shown here is derived from an EMBL/GenBank/DDBJ whole genome shotgun (WGS) entry which is preliminary data.</text>
</comment>
<organism evidence="3 4">
    <name type="scientific">Cephalotus follicularis</name>
    <name type="common">Albany pitcher plant</name>
    <dbReference type="NCBI Taxonomy" id="3775"/>
    <lineage>
        <taxon>Eukaryota</taxon>
        <taxon>Viridiplantae</taxon>
        <taxon>Streptophyta</taxon>
        <taxon>Embryophyta</taxon>
        <taxon>Tracheophyta</taxon>
        <taxon>Spermatophyta</taxon>
        <taxon>Magnoliopsida</taxon>
        <taxon>eudicotyledons</taxon>
        <taxon>Gunneridae</taxon>
        <taxon>Pentapetalae</taxon>
        <taxon>rosids</taxon>
        <taxon>fabids</taxon>
        <taxon>Oxalidales</taxon>
        <taxon>Cephalotaceae</taxon>
        <taxon>Cephalotus</taxon>
    </lineage>
</organism>
<dbReference type="Pfam" id="PF20167">
    <property type="entry name" value="Transposase_32"/>
    <property type="match status" value="1"/>
</dbReference>
<evidence type="ECO:0000256" key="1">
    <source>
        <dbReference type="SAM" id="MobiDB-lite"/>
    </source>
</evidence>
<evidence type="ECO:0000313" key="3">
    <source>
        <dbReference type="EMBL" id="GAV65240.1"/>
    </source>
</evidence>
<keyword evidence="4" id="KW-1185">Reference proteome</keyword>
<name>A0A1Q3BB60_CEPFO</name>
<evidence type="ECO:0000313" key="4">
    <source>
        <dbReference type="Proteomes" id="UP000187406"/>
    </source>
</evidence>
<feature type="domain" description="Putative plant transposon protein" evidence="2">
    <location>
        <begin position="2"/>
        <end position="161"/>
    </location>
</feature>
<protein>
    <recommendedName>
        <fullName evidence="2">Putative plant transposon protein domain-containing protein</fullName>
    </recommendedName>
</protein>